<protein>
    <submittedName>
        <fullName evidence="3">PAP2 superfamily protein</fullName>
    </submittedName>
</protein>
<dbReference type="Gene3D" id="1.20.144.10">
    <property type="entry name" value="Phosphatidic acid phosphatase type 2/haloperoxidase"/>
    <property type="match status" value="1"/>
</dbReference>
<feature type="transmembrane region" description="Helical" evidence="1">
    <location>
        <begin position="97"/>
        <end position="115"/>
    </location>
</feature>
<dbReference type="PANTHER" id="PTHR14969:SF13">
    <property type="entry name" value="AT30094P"/>
    <property type="match status" value="1"/>
</dbReference>
<dbReference type="InterPro" id="IPR000326">
    <property type="entry name" value="PAP2/HPO"/>
</dbReference>
<dbReference type="PANTHER" id="PTHR14969">
    <property type="entry name" value="SPHINGOSINE-1-PHOSPHATE PHOSPHOHYDROLASE"/>
    <property type="match status" value="1"/>
</dbReference>
<sequence length="234" mass="26784">MKENTAHQSEKIVLVVSLLIFLFIMIGNYLKLDFLRYMDQTTLRWFIQTFGEPKMQFGHGFLNDYMNALATYGDVLTFVVMSIVIAIILLFKRYYVLSLWLLSTVASGGILGIIFKDVIHRHRPYDHLLADTGFSFPSGHSLSSTLIVIIIFAVFLPKVKHRAIQVTIAGLLSVLWASILFSRMYFHAHFLTDVIGGVSLGIVWVMGAILIYRLLFMKLPQINLLRKGKMFYIK</sequence>
<accession>A0A6N3AJ13</accession>
<evidence type="ECO:0000313" key="3">
    <source>
        <dbReference type="EMBL" id="VYT92449.1"/>
    </source>
</evidence>
<keyword evidence="1" id="KW-0812">Transmembrane</keyword>
<evidence type="ECO:0000256" key="1">
    <source>
        <dbReference type="SAM" id="Phobius"/>
    </source>
</evidence>
<proteinExistence type="predicted"/>
<organism evidence="3">
    <name type="scientific">Staphylococcus simulans</name>
    <dbReference type="NCBI Taxonomy" id="1286"/>
    <lineage>
        <taxon>Bacteria</taxon>
        <taxon>Bacillati</taxon>
        <taxon>Bacillota</taxon>
        <taxon>Bacilli</taxon>
        <taxon>Bacillales</taxon>
        <taxon>Staphylococcaceae</taxon>
        <taxon>Staphylococcus</taxon>
    </lineage>
</organism>
<feature type="transmembrane region" description="Helical" evidence="1">
    <location>
        <begin position="135"/>
        <end position="156"/>
    </location>
</feature>
<dbReference type="InterPro" id="IPR036938">
    <property type="entry name" value="PAP2/HPO_sf"/>
</dbReference>
<dbReference type="Pfam" id="PF01569">
    <property type="entry name" value="PAP2"/>
    <property type="match status" value="1"/>
</dbReference>
<feature type="transmembrane region" description="Helical" evidence="1">
    <location>
        <begin position="194"/>
        <end position="216"/>
    </location>
</feature>
<dbReference type="SUPFAM" id="SSF48317">
    <property type="entry name" value="Acid phosphatase/Vanadium-dependent haloperoxidase"/>
    <property type="match status" value="1"/>
</dbReference>
<name>A0A6N3AJ13_STASI</name>
<gene>
    <name evidence="3" type="ORF">SSLFYP27_00981</name>
</gene>
<dbReference type="CDD" id="cd03392">
    <property type="entry name" value="PAP2_like_2"/>
    <property type="match status" value="1"/>
</dbReference>
<feature type="transmembrane region" description="Helical" evidence="1">
    <location>
        <begin position="163"/>
        <end position="182"/>
    </location>
</feature>
<evidence type="ECO:0000259" key="2">
    <source>
        <dbReference type="SMART" id="SM00014"/>
    </source>
</evidence>
<dbReference type="SMART" id="SM00014">
    <property type="entry name" value="acidPPc"/>
    <property type="match status" value="1"/>
</dbReference>
<feature type="transmembrane region" description="Helical" evidence="1">
    <location>
        <begin position="69"/>
        <end position="90"/>
    </location>
</feature>
<feature type="domain" description="Phosphatidic acid phosphatase type 2/haloperoxidase" evidence="2">
    <location>
        <begin position="95"/>
        <end position="209"/>
    </location>
</feature>
<dbReference type="AlphaFoldDB" id="A0A6N3AJ13"/>
<dbReference type="EMBL" id="CACRUO010000026">
    <property type="protein sequence ID" value="VYT92449.1"/>
    <property type="molecule type" value="Genomic_DNA"/>
</dbReference>
<feature type="transmembrane region" description="Helical" evidence="1">
    <location>
        <begin position="12"/>
        <end position="30"/>
    </location>
</feature>
<reference evidence="3" key="1">
    <citation type="submission" date="2019-11" db="EMBL/GenBank/DDBJ databases">
        <authorList>
            <person name="Feng L."/>
        </authorList>
    </citation>
    <scope>NUCLEOTIDE SEQUENCE</scope>
    <source>
        <strain evidence="3">SsimulansLFYP27</strain>
    </source>
</reference>
<dbReference type="RefSeq" id="WP_156666605.1">
    <property type="nucleotide sequence ID" value="NZ_CACRUO010000026.1"/>
</dbReference>
<keyword evidence="1" id="KW-1133">Transmembrane helix</keyword>
<keyword evidence="1" id="KW-0472">Membrane</keyword>